<feature type="domain" description="Major facilitator superfamily (MFS) profile" evidence="8">
    <location>
        <begin position="77"/>
        <end position="577"/>
    </location>
</feature>
<dbReference type="EMBL" id="JH725157">
    <property type="protein sequence ID" value="EJP67288.1"/>
    <property type="molecule type" value="Genomic_DNA"/>
</dbReference>
<dbReference type="FunFam" id="1.20.1250.20:FF:000196">
    <property type="entry name" value="MFS toxin efflux pump (AflT)"/>
    <property type="match status" value="1"/>
</dbReference>
<dbReference type="FunCoup" id="J5JQJ2">
    <property type="interactions" value="51"/>
</dbReference>
<keyword evidence="4 7" id="KW-1133">Transmembrane helix</keyword>
<reference evidence="9 10" key="1">
    <citation type="journal article" date="2012" name="Sci. Rep.">
        <title>Genomic perspectives on the evolution of fungal entomopathogenicity in Beauveria bassiana.</title>
        <authorList>
            <person name="Xiao G."/>
            <person name="Ying S.H."/>
            <person name="Zheng P."/>
            <person name="Wang Z.L."/>
            <person name="Zhang S."/>
            <person name="Xie X.Q."/>
            <person name="Shang Y."/>
            <person name="St Leger R.J."/>
            <person name="Zhao G.P."/>
            <person name="Wang C."/>
            <person name="Feng M.G."/>
        </authorList>
    </citation>
    <scope>NUCLEOTIDE SEQUENCE [LARGE SCALE GENOMIC DNA]</scope>
    <source>
        <strain evidence="9 10">ARSEF 2860</strain>
    </source>
</reference>
<evidence type="ECO:0000256" key="4">
    <source>
        <dbReference type="ARBA" id="ARBA00022989"/>
    </source>
</evidence>
<dbReference type="Gene3D" id="1.20.1250.20">
    <property type="entry name" value="MFS general substrate transporter like domains"/>
    <property type="match status" value="1"/>
</dbReference>
<dbReference type="SUPFAM" id="SSF103473">
    <property type="entry name" value="MFS general substrate transporter"/>
    <property type="match status" value="1"/>
</dbReference>
<dbReference type="InterPro" id="IPR020846">
    <property type="entry name" value="MFS_dom"/>
</dbReference>
<dbReference type="CDD" id="cd17502">
    <property type="entry name" value="MFS_Azr1_MDR_like"/>
    <property type="match status" value="1"/>
</dbReference>
<dbReference type="InterPro" id="IPR011701">
    <property type="entry name" value="MFS"/>
</dbReference>
<feature type="transmembrane region" description="Helical" evidence="7">
    <location>
        <begin position="112"/>
        <end position="134"/>
    </location>
</feature>
<feature type="transmembrane region" description="Helical" evidence="7">
    <location>
        <begin position="304"/>
        <end position="321"/>
    </location>
</feature>
<dbReference type="PROSITE" id="PS50850">
    <property type="entry name" value="MFS"/>
    <property type="match status" value="1"/>
</dbReference>
<feature type="transmembrane region" description="Helical" evidence="7">
    <location>
        <begin position="78"/>
        <end position="100"/>
    </location>
</feature>
<sequence length="592" mass="64331">MEQQRPSSFKDPETTTNTTTTMSVATAADEKQQQQQQLQPDSLHDASEKQQHQETATTQLPAYEEPEYPDTVKLSLTIFALCVSIFLVALDQTIVAPALGAITTQFDSTKDIGWYGSTYLLTSTCLQPIYGVIYRHFNIKWTFLTAIFVFEVGSLICAVSPTSVAFIIGRAIAGVGTAGLFSGAIVILSHSLPLSKRPIAFGIIGGVWGIASVAGPLLGGAFTDHVTWRWCFYINLPVGGVAMAIVVWAVHINRNTKHSEGLSIVQRILKLDLVGTAIFIPAIVCLLLALQWGGATYPWSNSRIIGLFVGAGAMIALFIGVQWWRSDQGTFPPFLFKNRSIVAAMSFCFFFGAGFFPLIYYLCKYFQPHAVYFQTIQGVSAVQAGIKVLPLLLATVICSVVSGAMVSRFGTYNYVIVPCMVLFSIGAGLITTFDVHTPLREWFGYQVLAGLGVGAGFQIAAVVVQTVLPQEWIPVGTACVQFFQSLGGSIFIAVAQTVFQNGLLEGIESANLGIDSRIFINSGVSQARNILQQLHREDALPLVLDAYMKGLRNTYYISMACAICAFLSALALEKRSVKENRQEKGDVEAIAT</sequence>
<evidence type="ECO:0000256" key="1">
    <source>
        <dbReference type="ARBA" id="ARBA00004141"/>
    </source>
</evidence>
<evidence type="ECO:0000313" key="9">
    <source>
        <dbReference type="EMBL" id="EJP67288.1"/>
    </source>
</evidence>
<dbReference type="PRINTS" id="PR01036">
    <property type="entry name" value="TCRTETB"/>
</dbReference>
<dbReference type="Pfam" id="PF07690">
    <property type="entry name" value="MFS_1"/>
    <property type="match status" value="1"/>
</dbReference>
<dbReference type="RefSeq" id="XP_008597181.1">
    <property type="nucleotide sequence ID" value="XM_008598959.1"/>
</dbReference>
<dbReference type="AlphaFoldDB" id="J5JQJ2"/>
<dbReference type="OrthoDB" id="10021397at2759"/>
<feature type="transmembrane region" description="Helical" evidence="7">
    <location>
        <begin position="445"/>
        <end position="468"/>
    </location>
</feature>
<organism evidence="9 10">
    <name type="scientific">Beauveria bassiana (strain ARSEF 2860)</name>
    <name type="common">White muscardine disease fungus</name>
    <name type="synonym">Tritirachium shiotae</name>
    <dbReference type="NCBI Taxonomy" id="655819"/>
    <lineage>
        <taxon>Eukaryota</taxon>
        <taxon>Fungi</taxon>
        <taxon>Dikarya</taxon>
        <taxon>Ascomycota</taxon>
        <taxon>Pezizomycotina</taxon>
        <taxon>Sordariomycetes</taxon>
        <taxon>Hypocreomycetidae</taxon>
        <taxon>Hypocreales</taxon>
        <taxon>Cordycipitaceae</taxon>
        <taxon>Beauveria</taxon>
    </lineage>
</organism>
<evidence type="ECO:0000256" key="5">
    <source>
        <dbReference type="ARBA" id="ARBA00023136"/>
    </source>
</evidence>
<feature type="compositionally biased region" description="Basic and acidic residues" evidence="6">
    <location>
        <begin position="42"/>
        <end position="52"/>
    </location>
</feature>
<evidence type="ECO:0000259" key="8">
    <source>
        <dbReference type="PROSITE" id="PS50850"/>
    </source>
</evidence>
<dbReference type="PANTHER" id="PTHR23501:SF198">
    <property type="entry name" value="AZOLE RESISTANCE PROTEIN 1-RELATED"/>
    <property type="match status" value="1"/>
</dbReference>
<dbReference type="GeneID" id="19886874"/>
<feature type="transmembrane region" description="Helical" evidence="7">
    <location>
        <begin position="199"/>
        <end position="218"/>
    </location>
</feature>
<gene>
    <name evidence="9" type="ORF">BBA_03862</name>
</gene>
<feature type="region of interest" description="Disordered" evidence="6">
    <location>
        <begin position="1"/>
        <end position="63"/>
    </location>
</feature>
<dbReference type="Gene3D" id="1.20.1720.10">
    <property type="entry name" value="Multidrug resistance protein D"/>
    <property type="match status" value="1"/>
</dbReference>
<feature type="transmembrane region" description="Helical" evidence="7">
    <location>
        <begin position="141"/>
        <end position="161"/>
    </location>
</feature>
<feature type="transmembrane region" description="Helical" evidence="7">
    <location>
        <begin position="382"/>
        <end position="405"/>
    </location>
</feature>
<feature type="transmembrane region" description="Helical" evidence="7">
    <location>
        <begin position="554"/>
        <end position="572"/>
    </location>
</feature>
<dbReference type="Proteomes" id="UP000002762">
    <property type="component" value="Unassembled WGS sequence"/>
</dbReference>
<name>J5JQJ2_BEAB2</name>
<dbReference type="GO" id="GO:0022857">
    <property type="term" value="F:transmembrane transporter activity"/>
    <property type="evidence" value="ECO:0007669"/>
    <property type="project" value="InterPro"/>
</dbReference>
<feature type="transmembrane region" description="Helical" evidence="7">
    <location>
        <begin position="480"/>
        <end position="499"/>
    </location>
</feature>
<feature type="transmembrane region" description="Helical" evidence="7">
    <location>
        <begin position="167"/>
        <end position="187"/>
    </location>
</feature>
<proteinExistence type="predicted"/>
<dbReference type="InParanoid" id="J5JQJ2"/>
<evidence type="ECO:0000256" key="7">
    <source>
        <dbReference type="SAM" id="Phobius"/>
    </source>
</evidence>
<evidence type="ECO:0000256" key="6">
    <source>
        <dbReference type="SAM" id="MobiDB-lite"/>
    </source>
</evidence>
<keyword evidence="10" id="KW-1185">Reference proteome</keyword>
<dbReference type="PANTHER" id="PTHR23501">
    <property type="entry name" value="MAJOR FACILITATOR SUPERFAMILY"/>
    <property type="match status" value="1"/>
</dbReference>
<dbReference type="HOGENOM" id="CLU_000960_22_1_1"/>
<feature type="transmembrane region" description="Helical" evidence="7">
    <location>
        <begin position="341"/>
        <end position="362"/>
    </location>
</feature>
<keyword evidence="2" id="KW-0813">Transport</keyword>
<keyword evidence="3 7" id="KW-0812">Transmembrane</keyword>
<evidence type="ECO:0000256" key="3">
    <source>
        <dbReference type="ARBA" id="ARBA00022692"/>
    </source>
</evidence>
<dbReference type="InterPro" id="IPR036259">
    <property type="entry name" value="MFS_trans_sf"/>
</dbReference>
<accession>J5JQJ2</accession>
<feature type="transmembrane region" description="Helical" evidence="7">
    <location>
        <begin position="271"/>
        <end position="292"/>
    </location>
</feature>
<protein>
    <submittedName>
        <fullName evidence="9">Major facilitator superfamily transporter</fullName>
    </submittedName>
</protein>
<dbReference type="GO" id="GO:0005886">
    <property type="term" value="C:plasma membrane"/>
    <property type="evidence" value="ECO:0007669"/>
    <property type="project" value="TreeGrafter"/>
</dbReference>
<evidence type="ECO:0000256" key="2">
    <source>
        <dbReference type="ARBA" id="ARBA00022448"/>
    </source>
</evidence>
<evidence type="ECO:0000313" key="10">
    <source>
        <dbReference type="Proteomes" id="UP000002762"/>
    </source>
</evidence>
<feature type="transmembrane region" description="Helical" evidence="7">
    <location>
        <begin position="230"/>
        <end position="250"/>
    </location>
</feature>
<comment type="subcellular location">
    <subcellularLocation>
        <location evidence="1">Membrane</location>
        <topology evidence="1">Multi-pass membrane protein</topology>
    </subcellularLocation>
</comment>
<dbReference type="FunFam" id="1.20.1720.10:FF:000012">
    <property type="entry name" value="MFS toxin efflux pump (AflT)"/>
    <property type="match status" value="1"/>
</dbReference>
<feature type="transmembrane region" description="Helical" evidence="7">
    <location>
        <begin position="412"/>
        <end position="433"/>
    </location>
</feature>
<keyword evidence="5 7" id="KW-0472">Membrane</keyword>